<dbReference type="GeneID" id="23113070"/>
<evidence type="ECO:0000313" key="3">
    <source>
        <dbReference type="Proteomes" id="UP000013126"/>
    </source>
</evidence>
<evidence type="ECO:0000313" key="2">
    <source>
        <dbReference type="EMBL" id="ENZ50490.1"/>
    </source>
</evidence>
<evidence type="ECO:0000259" key="1">
    <source>
        <dbReference type="Pfam" id="PF01979"/>
    </source>
</evidence>
<dbReference type="Pfam" id="PF01979">
    <property type="entry name" value="Amidohydro_1"/>
    <property type="match status" value="1"/>
</dbReference>
<dbReference type="HOGENOM" id="CLU_012358_2_1_9"/>
<dbReference type="RefSeq" id="WP_002575268.1">
    <property type="nucleotide sequence ID" value="NZ_KB851182.1"/>
</dbReference>
<feature type="domain" description="Amidohydrolase-related" evidence="1">
    <location>
        <begin position="60"/>
        <end position="432"/>
    </location>
</feature>
<dbReference type="PATRIC" id="fig|997894.4.peg.2097"/>
<dbReference type="EMBL" id="AGYH01000005">
    <property type="protein sequence ID" value="ENZ50490.1"/>
    <property type="molecule type" value="Genomic_DNA"/>
</dbReference>
<dbReference type="PANTHER" id="PTHR43794:SF5">
    <property type="entry name" value="CHLOROHYDROLASE FAMILY PROTEIN"/>
    <property type="match status" value="1"/>
</dbReference>
<dbReference type="InterPro" id="IPR011059">
    <property type="entry name" value="Metal-dep_hydrolase_composite"/>
</dbReference>
<protein>
    <recommendedName>
        <fullName evidence="1">Amidohydrolase-related domain-containing protein</fullName>
    </recommendedName>
</protein>
<dbReference type="SUPFAM" id="SSF51338">
    <property type="entry name" value="Composite domain of metallo-dependent hydrolases"/>
    <property type="match status" value="1"/>
</dbReference>
<dbReference type="SUPFAM" id="SSF51556">
    <property type="entry name" value="Metallo-dependent hydrolases"/>
    <property type="match status" value="1"/>
</dbReference>
<dbReference type="AlphaFoldDB" id="R0AE36"/>
<accession>R0AE36</accession>
<gene>
    <name evidence="2" type="ORF">HMPREF1085_01971</name>
</gene>
<dbReference type="Gene3D" id="2.30.40.10">
    <property type="entry name" value="Urease, subunit C, domain 1"/>
    <property type="match status" value="1"/>
</dbReference>
<dbReference type="InterPro" id="IPR032466">
    <property type="entry name" value="Metal_Hydrolase"/>
</dbReference>
<dbReference type="OrthoDB" id="9767366at2"/>
<name>R0AE36_9FIRM</name>
<comment type="caution">
    <text evidence="2">The sequence shown here is derived from an EMBL/GenBank/DDBJ whole genome shotgun (WGS) entry which is preliminary data.</text>
</comment>
<organism evidence="2 3">
    <name type="scientific">Enterocloster bolteae 90A9</name>
    <dbReference type="NCBI Taxonomy" id="997894"/>
    <lineage>
        <taxon>Bacteria</taxon>
        <taxon>Bacillati</taxon>
        <taxon>Bacillota</taxon>
        <taxon>Clostridia</taxon>
        <taxon>Lachnospirales</taxon>
        <taxon>Lachnospiraceae</taxon>
        <taxon>Enterocloster</taxon>
    </lineage>
</organism>
<dbReference type="InterPro" id="IPR050287">
    <property type="entry name" value="MTA/SAH_deaminase"/>
</dbReference>
<dbReference type="InterPro" id="IPR006680">
    <property type="entry name" value="Amidohydro-rel"/>
</dbReference>
<dbReference type="Gene3D" id="3.20.20.140">
    <property type="entry name" value="Metal-dependent hydrolases"/>
    <property type="match status" value="1"/>
</dbReference>
<sequence length="501" mass="56480">MIDLLLTEGTVVTMDQKRRIIEDGAVAVDQGKILFVGSSKEAEVKFPEVRKTINCRNHAVMPGFVDVHGHGGHALIRGAIFDTSNWMAAVTQLYNHYVTDDYWYYEGRVSALDHLRAGITTSVCIIGAQQRCDDPVFSINHAKGYSETGLREVVCTGPSQPPWPHKFSRIIDGKRVLMEVSYEQVIESMETVIRELNHSCNDRIRAFVSPFGLLPSTNSSFPTEADVMWAGPTEFDLHQLKEMWRIADKYDTRIHAEAYGGSIYQMHKAGKLALLGPRVHLQHTSGCSFDELQILADTGTHVGVTFQSSTMLIPMLWMGVKTAIGTDGPKLLGNADMFQSMRMTQNKHKDELTFSTNFMFNLPSDRLLEMTTIDAAEVIGWEDDIGSLEIGKKADIITVNLMNPRMTPRFNIIDTMVMLGNGNDVDNVFVDGVHLLENGKVLSVDEEKVLMEGDKVARESLERIGYQNFIDGKEHFWGKVRRYDSRPKFDLEWQRKDGGYY</sequence>
<proteinExistence type="predicted"/>
<reference evidence="2 3" key="1">
    <citation type="submission" date="2013-01" db="EMBL/GenBank/DDBJ databases">
        <title>The Genome Sequence of Clostridium bolteae 90A9.</title>
        <authorList>
            <consortium name="The Broad Institute Genome Sequencing Platform"/>
            <person name="Earl A."/>
            <person name="Ward D."/>
            <person name="Feldgarden M."/>
            <person name="Gevers D."/>
            <person name="Courvalin P."/>
            <person name="Lambert T."/>
            <person name="Walker B."/>
            <person name="Young S.K."/>
            <person name="Zeng Q."/>
            <person name="Gargeya S."/>
            <person name="Fitzgerald M."/>
            <person name="Haas B."/>
            <person name="Abouelleil A."/>
            <person name="Alvarado L."/>
            <person name="Arachchi H.M."/>
            <person name="Berlin A.M."/>
            <person name="Chapman S.B."/>
            <person name="Dewar J."/>
            <person name="Goldberg J."/>
            <person name="Griggs A."/>
            <person name="Gujja S."/>
            <person name="Hansen M."/>
            <person name="Howarth C."/>
            <person name="Imamovic A."/>
            <person name="Larimer J."/>
            <person name="McCowan C."/>
            <person name="Murphy C."/>
            <person name="Neiman D."/>
            <person name="Pearson M."/>
            <person name="Priest M."/>
            <person name="Roberts A."/>
            <person name="Saif S."/>
            <person name="Shea T."/>
            <person name="Sisk P."/>
            <person name="Sykes S."/>
            <person name="Wortman J."/>
            <person name="Nusbaum C."/>
            <person name="Birren B."/>
        </authorList>
    </citation>
    <scope>NUCLEOTIDE SEQUENCE [LARGE SCALE GENOMIC DNA]</scope>
    <source>
        <strain evidence="2 3">90A9</strain>
    </source>
</reference>
<dbReference type="PANTHER" id="PTHR43794">
    <property type="entry name" value="AMINOHYDROLASE SSNA-RELATED"/>
    <property type="match status" value="1"/>
</dbReference>
<dbReference type="GO" id="GO:0016810">
    <property type="term" value="F:hydrolase activity, acting on carbon-nitrogen (but not peptide) bonds"/>
    <property type="evidence" value="ECO:0007669"/>
    <property type="project" value="InterPro"/>
</dbReference>
<dbReference type="Proteomes" id="UP000013126">
    <property type="component" value="Unassembled WGS sequence"/>
</dbReference>
<keyword evidence="3" id="KW-1185">Reference proteome</keyword>